<evidence type="ECO:0000259" key="1">
    <source>
        <dbReference type="Pfam" id="PF01397"/>
    </source>
</evidence>
<dbReference type="Gene3D" id="1.50.10.130">
    <property type="entry name" value="Terpene synthase, N-terminal domain"/>
    <property type="match status" value="1"/>
</dbReference>
<comment type="caution">
    <text evidence="2">The sequence shown here is derived from an EMBL/GenBank/DDBJ whole genome shotgun (WGS) entry which is preliminary data.</text>
</comment>
<dbReference type="Pfam" id="PF01397">
    <property type="entry name" value="Terpene_synth"/>
    <property type="match status" value="1"/>
</dbReference>
<name>A0AAV3QEQ2_LITER</name>
<protein>
    <recommendedName>
        <fullName evidence="1">Terpene synthase N-terminal domain-containing protein</fullName>
    </recommendedName>
</protein>
<organism evidence="2 3">
    <name type="scientific">Lithospermum erythrorhizon</name>
    <name type="common">Purple gromwell</name>
    <name type="synonym">Lithospermum officinale var. erythrorhizon</name>
    <dbReference type="NCBI Taxonomy" id="34254"/>
    <lineage>
        <taxon>Eukaryota</taxon>
        <taxon>Viridiplantae</taxon>
        <taxon>Streptophyta</taxon>
        <taxon>Embryophyta</taxon>
        <taxon>Tracheophyta</taxon>
        <taxon>Spermatophyta</taxon>
        <taxon>Magnoliopsida</taxon>
        <taxon>eudicotyledons</taxon>
        <taxon>Gunneridae</taxon>
        <taxon>Pentapetalae</taxon>
        <taxon>asterids</taxon>
        <taxon>lamiids</taxon>
        <taxon>Boraginales</taxon>
        <taxon>Boraginaceae</taxon>
        <taxon>Boraginoideae</taxon>
        <taxon>Lithospermeae</taxon>
        <taxon>Lithospermum</taxon>
    </lineage>
</organism>
<evidence type="ECO:0000313" key="2">
    <source>
        <dbReference type="EMBL" id="GAA0161653.1"/>
    </source>
</evidence>
<dbReference type="AlphaFoldDB" id="A0AAV3QEQ2"/>
<dbReference type="InterPro" id="IPR036965">
    <property type="entry name" value="Terpene_synth_N_sf"/>
</dbReference>
<proteinExistence type="predicted"/>
<dbReference type="GO" id="GO:0010333">
    <property type="term" value="F:terpene synthase activity"/>
    <property type="evidence" value="ECO:0007669"/>
    <property type="project" value="InterPro"/>
</dbReference>
<accession>A0AAV3QEQ2</accession>
<evidence type="ECO:0000313" key="3">
    <source>
        <dbReference type="Proteomes" id="UP001454036"/>
    </source>
</evidence>
<keyword evidence="3" id="KW-1185">Reference proteome</keyword>
<reference evidence="2 3" key="1">
    <citation type="submission" date="2024-01" db="EMBL/GenBank/DDBJ databases">
        <title>The complete chloroplast genome sequence of Lithospermum erythrorhizon: insights into the phylogenetic relationship among Boraginaceae species and the maternal lineages of purple gromwells.</title>
        <authorList>
            <person name="Okada T."/>
            <person name="Watanabe K."/>
        </authorList>
    </citation>
    <scope>NUCLEOTIDE SEQUENCE [LARGE SCALE GENOMIC DNA]</scope>
</reference>
<gene>
    <name evidence="2" type="ORF">LIER_39270</name>
</gene>
<feature type="domain" description="Terpene synthase N-terminal" evidence="1">
    <location>
        <begin position="30"/>
        <end position="76"/>
    </location>
</feature>
<dbReference type="InterPro" id="IPR008930">
    <property type="entry name" value="Terpenoid_cyclase/PrenylTrfase"/>
</dbReference>
<dbReference type="EMBL" id="BAABME010020857">
    <property type="protein sequence ID" value="GAA0161653.1"/>
    <property type="molecule type" value="Genomic_DNA"/>
</dbReference>
<dbReference type="InterPro" id="IPR001906">
    <property type="entry name" value="Terpene_synth_N"/>
</dbReference>
<dbReference type="Proteomes" id="UP001454036">
    <property type="component" value="Unassembled WGS sequence"/>
</dbReference>
<dbReference type="SUPFAM" id="SSF48239">
    <property type="entry name" value="Terpenoid cyclases/Protein prenyltransferases"/>
    <property type="match status" value="1"/>
</dbReference>
<sequence>MLTTRVEPKTSLWKLESNVTRLLSNRSYYDEFHEMLKKDTMGLMELYEAAQLQLPEEEVLVEAANFSGKHLSESLQYLDPY</sequence>